<dbReference type="GO" id="GO:0097367">
    <property type="term" value="F:carbohydrate derivative binding"/>
    <property type="evidence" value="ECO:0007669"/>
    <property type="project" value="InterPro"/>
</dbReference>
<dbReference type="RefSeq" id="WP_118990576.1">
    <property type="nucleotide sequence ID" value="NZ_CP023434.1"/>
</dbReference>
<dbReference type="AlphaFoldDB" id="A0A347WKR7"/>
<protein>
    <recommendedName>
        <fullName evidence="8">RpiR family transcriptional regulator</fullName>
    </recommendedName>
</protein>
<dbReference type="KEGG" id="abae:CL176_06495"/>
<dbReference type="InterPro" id="IPR047640">
    <property type="entry name" value="RpiR-like"/>
</dbReference>
<keyword evidence="1" id="KW-0805">Transcription regulation</keyword>
<dbReference type="GO" id="GO:0003677">
    <property type="term" value="F:DNA binding"/>
    <property type="evidence" value="ECO:0007669"/>
    <property type="project" value="UniProtKB-KW"/>
</dbReference>
<dbReference type="PANTHER" id="PTHR30514">
    <property type="entry name" value="GLUCOKINASE"/>
    <property type="match status" value="1"/>
</dbReference>
<dbReference type="Gene3D" id="3.40.50.10490">
    <property type="entry name" value="Glucose-6-phosphate isomerase like protein, domain 1"/>
    <property type="match status" value="1"/>
</dbReference>
<dbReference type="PROSITE" id="PS51464">
    <property type="entry name" value="SIS"/>
    <property type="match status" value="1"/>
</dbReference>
<keyword evidence="7" id="KW-1185">Reference proteome</keyword>
<dbReference type="Gene3D" id="1.10.10.10">
    <property type="entry name" value="Winged helix-like DNA-binding domain superfamily/Winged helix DNA-binding domain"/>
    <property type="match status" value="1"/>
</dbReference>
<evidence type="ECO:0000259" key="4">
    <source>
        <dbReference type="PROSITE" id="PS51071"/>
    </source>
</evidence>
<organism evidence="6 7">
    <name type="scientific">Suicoccus acidiformans</name>
    <dbReference type="NCBI Taxonomy" id="2036206"/>
    <lineage>
        <taxon>Bacteria</taxon>
        <taxon>Bacillati</taxon>
        <taxon>Bacillota</taxon>
        <taxon>Bacilli</taxon>
        <taxon>Lactobacillales</taxon>
        <taxon>Aerococcaceae</taxon>
        <taxon>Suicoccus</taxon>
    </lineage>
</organism>
<sequence>MDKMSPSNLIKAQMDSYATGEEKIARYILEHYEEIIHINIGDISKDIDVSESSIVRFTKKLGYSGFRDFKYVCAQDVSENRVSHYDELEIESTDYANVMHNFFLNHISNIQNNLKQLNTKTLSEVAELIDANDNLYIVGAYLSGNLAQNLYYRLRLLYKNVFLIDSFTSSILEQSWLGEGDLVIAISQSGETDDVITFVHEAKKKGAHIISFTTSMNSSLYKMGDYQIIPVSNYSNRETKYIDTESIMKLIFDSLYIYLLMKKEKQDGNDKQTIVTVK</sequence>
<dbReference type="SUPFAM" id="SSF53697">
    <property type="entry name" value="SIS domain"/>
    <property type="match status" value="1"/>
</dbReference>
<dbReference type="InterPro" id="IPR009057">
    <property type="entry name" value="Homeodomain-like_sf"/>
</dbReference>
<keyword evidence="2" id="KW-0238">DNA-binding</keyword>
<dbReference type="CDD" id="cd05013">
    <property type="entry name" value="SIS_RpiR"/>
    <property type="match status" value="1"/>
</dbReference>
<evidence type="ECO:0000256" key="1">
    <source>
        <dbReference type="ARBA" id="ARBA00023015"/>
    </source>
</evidence>
<feature type="domain" description="SIS" evidence="5">
    <location>
        <begin position="125"/>
        <end position="265"/>
    </location>
</feature>
<dbReference type="GO" id="GO:1901135">
    <property type="term" value="P:carbohydrate derivative metabolic process"/>
    <property type="evidence" value="ECO:0007669"/>
    <property type="project" value="InterPro"/>
</dbReference>
<dbReference type="Pfam" id="PF01418">
    <property type="entry name" value="HTH_6"/>
    <property type="match status" value="1"/>
</dbReference>
<dbReference type="InterPro" id="IPR046348">
    <property type="entry name" value="SIS_dom_sf"/>
</dbReference>
<dbReference type="GO" id="GO:0003700">
    <property type="term" value="F:DNA-binding transcription factor activity"/>
    <property type="evidence" value="ECO:0007669"/>
    <property type="project" value="InterPro"/>
</dbReference>
<proteinExistence type="predicted"/>
<dbReference type="OrthoDB" id="3684496at2"/>
<dbReference type="SUPFAM" id="SSF46689">
    <property type="entry name" value="Homeodomain-like"/>
    <property type="match status" value="1"/>
</dbReference>
<accession>A0A347WKR7</accession>
<dbReference type="EMBL" id="CP023434">
    <property type="protein sequence ID" value="AXY25674.1"/>
    <property type="molecule type" value="Genomic_DNA"/>
</dbReference>
<evidence type="ECO:0008006" key="8">
    <source>
        <dbReference type="Google" id="ProtNLM"/>
    </source>
</evidence>
<evidence type="ECO:0000256" key="2">
    <source>
        <dbReference type="ARBA" id="ARBA00023125"/>
    </source>
</evidence>
<dbReference type="InterPro" id="IPR035472">
    <property type="entry name" value="RpiR-like_SIS"/>
</dbReference>
<gene>
    <name evidence="6" type="ORF">CL176_06495</name>
</gene>
<dbReference type="PANTHER" id="PTHR30514:SF1">
    <property type="entry name" value="HTH-TYPE TRANSCRIPTIONAL REGULATOR HEXR-RELATED"/>
    <property type="match status" value="1"/>
</dbReference>
<evidence type="ECO:0000313" key="7">
    <source>
        <dbReference type="Proteomes" id="UP000263232"/>
    </source>
</evidence>
<evidence type="ECO:0000259" key="5">
    <source>
        <dbReference type="PROSITE" id="PS51464"/>
    </source>
</evidence>
<evidence type="ECO:0000313" key="6">
    <source>
        <dbReference type="EMBL" id="AXY25674.1"/>
    </source>
</evidence>
<dbReference type="PROSITE" id="PS51071">
    <property type="entry name" value="HTH_RPIR"/>
    <property type="match status" value="1"/>
</dbReference>
<dbReference type="Proteomes" id="UP000263232">
    <property type="component" value="Chromosome"/>
</dbReference>
<name>A0A347WKR7_9LACT</name>
<dbReference type="InterPro" id="IPR000281">
    <property type="entry name" value="HTH_RpiR"/>
</dbReference>
<dbReference type="Pfam" id="PF01380">
    <property type="entry name" value="SIS"/>
    <property type="match status" value="1"/>
</dbReference>
<dbReference type="InterPro" id="IPR001347">
    <property type="entry name" value="SIS_dom"/>
</dbReference>
<evidence type="ECO:0000256" key="3">
    <source>
        <dbReference type="ARBA" id="ARBA00023163"/>
    </source>
</evidence>
<reference evidence="6 7" key="1">
    <citation type="submission" date="2017-09" db="EMBL/GenBank/DDBJ databases">
        <title>Complete genome sequence of Oxytococcus suis strain ZY16052.</title>
        <authorList>
            <person name="Li F."/>
        </authorList>
    </citation>
    <scope>NUCLEOTIDE SEQUENCE [LARGE SCALE GENOMIC DNA]</scope>
    <source>
        <strain evidence="6 7">ZY16052</strain>
    </source>
</reference>
<dbReference type="InterPro" id="IPR036388">
    <property type="entry name" value="WH-like_DNA-bd_sf"/>
</dbReference>
<feature type="domain" description="HTH rpiR-type" evidence="4">
    <location>
        <begin position="4"/>
        <end position="80"/>
    </location>
</feature>
<keyword evidence="3" id="KW-0804">Transcription</keyword>